<name>A0A553PDP0_TIGCA</name>
<dbReference type="Proteomes" id="UP000318571">
    <property type="component" value="Chromosome 2"/>
</dbReference>
<feature type="transmembrane region" description="Helical" evidence="1">
    <location>
        <begin position="231"/>
        <end position="254"/>
    </location>
</feature>
<reference evidence="2 3" key="1">
    <citation type="journal article" date="2018" name="Nat. Ecol. Evol.">
        <title>Genomic signatures of mitonuclear coevolution across populations of Tigriopus californicus.</title>
        <authorList>
            <person name="Barreto F.S."/>
            <person name="Watson E.T."/>
            <person name="Lima T.G."/>
            <person name="Willett C.S."/>
            <person name="Edmands S."/>
            <person name="Li W."/>
            <person name="Burton R.S."/>
        </authorList>
    </citation>
    <scope>NUCLEOTIDE SEQUENCE [LARGE SCALE GENOMIC DNA]</scope>
    <source>
        <strain evidence="2 3">San Diego</strain>
    </source>
</reference>
<dbReference type="OrthoDB" id="2016523at2759"/>
<dbReference type="InterPro" id="IPR029044">
    <property type="entry name" value="Nucleotide-diphossugar_trans"/>
</dbReference>
<dbReference type="AlphaFoldDB" id="A0A553PDP0"/>
<evidence type="ECO:0000256" key="1">
    <source>
        <dbReference type="SAM" id="Phobius"/>
    </source>
</evidence>
<dbReference type="GO" id="GO:0006506">
    <property type="term" value="P:GPI anchor biosynthetic process"/>
    <property type="evidence" value="ECO:0007669"/>
    <property type="project" value="InterPro"/>
</dbReference>
<keyword evidence="1" id="KW-0812">Transmembrane</keyword>
<dbReference type="CDD" id="cd21105">
    <property type="entry name" value="PGAP4-like"/>
    <property type="match status" value="1"/>
</dbReference>
<dbReference type="PANTHER" id="PTHR31410:SF1">
    <property type="entry name" value="POST-GPI ATTACHMENT TO PROTEINS FACTOR 4"/>
    <property type="match status" value="1"/>
</dbReference>
<accession>A0A553PDP0</accession>
<organism evidence="2 3">
    <name type="scientific">Tigriopus californicus</name>
    <name type="common">Marine copepod</name>
    <dbReference type="NCBI Taxonomy" id="6832"/>
    <lineage>
        <taxon>Eukaryota</taxon>
        <taxon>Metazoa</taxon>
        <taxon>Ecdysozoa</taxon>
        <taxon>Arthropoda</taxon>
        <taxon>Crustacea</taxon>
        <taxon>Multicrustacea</taxon>
        <taxon>Hexanauplia</taxon>
        <taxon>Copepoda</taxon>
        <taxon>Harpacticoida</taxon>
        <taxon>Harpacticidae</taxon>
        <taxon>Tigriopus</taxon>
    </lineage>
</organism>
<dbReference type="InterPro" id="IPR029675">
    <property type="entry name" value="PGAP4"/>
</dbReference>
<dbReference type="GO" id="GO:0016757">
    <property type="term" value="F:glycosyltransferase activity"/>
    <property type="evidence" value="ECO:0007669"/>
    <property type="project" value="InterPro"/>
</dbReference>
<proteinExistence type="predicted"/>
<evidence type="ECO:0000313" key="2">
    <source>
        <dbReference type="EMBL" id="TRY75800.1"/>
    </source>
</evidence>
<sequence>MAANSWRYYALISLGIQFILLCVSYHRLPYSQYFLGSDAWALEQVQKQFTISLQEHDHQRVVISNWKTYSSDVNHAKLSIGVITVKRKSKNYFWTSVVALLEDWYNFYLKHKKIEMHVLICNCNSDPEKEKINENLAPSVTTFDVYAQPRLKPPPMNVKEKETYDYVACLSKLADSSSGSQYIILMEDDMWIKPTFLEHIERLLNFYSAYPDPKWAFTKLFYPDQHKGFELTFWSVLELVTSSVIIGAISAVLWRAVTGTRRRHLPFSKLTPLHIFNVLLILVMLNRQHTLIPLYHVVHPFKHDIPHGSSSGAILWSKKHANNMYDYVMAMPNMNKEIDFILNDFVRDNNLSAYSLEYNVFDHIGYESSISNNKRGAKHFLRY</sequence>
<comment type="caution">
    <text evidence="2">The sequence shown here is derived from an EMBL/GenBank/DDBJ whole genome shotgun (WGS) entry which is preliminary data.</text>
</comment>
<keyword evidence="1" id="KW-1133">Transmembrane helix</keyword>
<dbReference type="PANTHER" id="PTHR31410">
    <property type="entry name" value="TRANSMEMBRANE PROTEIN 246"/>
    <property type="match status" value="1"/>
</dbReference>
<gene>
    <name evidence="2" type="ORF">TCAL_12679</name>
</gene>
<protein>
    <submittedName>
        <fullName evidence="2">Uncharacterized protein</fullName>
    </submittedName>
</protein>
<feature type="transmembrane region" description="Helical" evidence="1">
    <location>
        <begin position="6"/>
        <end position="25"/>
    </location>
</feature>
<keyword evidence="3" id="KW-1185">Reference proteome</keyword>
<dbReference type="SUPFAM" id="SSF53448">
    <property type="entry name" value="Nucleotide-diphospho-sugar transferases"/>
    <property type="match status" value="1"/>
</dbReference>
<keyword evidence="1" id="KW-0472">Membrane</keyword>
<evidence type="ECO:0000313" key="3">
    <source>
        <dbReference type="Proteomes" id="UP000318571"/>
    </source>
</evidence>
<dbReference type="GO" id="GO:0000139">
    <property type="term" value="C:Golgi membrane"/>
    <property type="evidence" value="ECO:0007669"/>
    <property type="project" value="InterPro"/>
</dbReference>
<dbReference type="OMA" id="IGRPYFL"/>
<dbReference type="EMBL" id="VCGU01000005">
    <property type="protein sequence ID" value="TRY75800.1"/>
    <property type="molecule type" value="Genomic_DNA"/>
</dbReference>